<evidence type="ECO:0000313" key="2">
    <source>
        <dbReference type="Proteomes" id="UP000886501"/>
    </source>
</evidence>
<dbReference type="EMBL" id="MU117963">
    <property type="protein sequence ID" value="KAF9653754.1"/>
    <property type="molecule type" value="Genomic_DNA"/>
</dbReference>
<accession>A0ACB6ZWE3</accession>
<reference evidence="1" key="2">
    <citation type="journal article" date="2020" name="Nat. Commun.">
        <title>Large-scale genome sequencing of mycorrhizal fungi provides insights into the early evolution of symbiotic traits.</title>
        <authorList>
            <person name="Miyauchi S."/>
            <person name="Kiss E."/>
            <person name="Kuo A."/>
            <person name="Drula E."/>
            <person name="Kohler A."/>
            <person name="Sanchez-Garcia M."/>
            <person name="Morin E."/>
            <person name="Andreopoulos B."/>
            <person name="Barry K.W."/>
            <person name="Bonito G."/>
            <person name="Buee M."/>
            <person name="Carver A."/>
            <person name="Chen C."/>
            <person name="Cichocki N."/>
            <person name="Clum A."/>
            <person name="Culley D."/>
            <person name="Crous P.W."/>
            <person name="Fauchery L."/>
            <person name="Girlanda M."/>
            <person name="Hayes R.D."/>
            <person name="Keri Z."/>
            <person name="LaButti K."/>
            <person name="Lipzen A."/>
            <person name="Lombard V."/>
            <person name="Magnuson J."/>
            <person name="Maillard F."/>
            <person name="Murat C."/>
            <person name="Nolan M."/>
            <person name="Ohm R.A."/>
            <person name="Pangilinan J."/>
            <person name="Pereira M.F."/>
            <person name="Perotto S."/>
            <person name="Peter M."/>
            <person name="Pfister S."/>
            <person name="Riley R."/>
            <person name="Sitrit Y."/>
            <person name="Stielow J.B."/>
            <person name="Szollosi G."/>
            <person name="Zifcakova L."/>
            <person name="Stursova M."/>
            <person name="Spatafora J.W."/>
            <person name="Tedersoo L."/>
            <person name="Vaario L.M."/>
            <person name="Yamada A."/>
            <person name="Yan M."/>
            <person name="Wang P."/>
            <person name="Xu J."/>
            <person name="Bruns T."/>
            <person name="Baldrian P."/>
            <person name="Vilgalys R."/>
            <person name="Dunand C."/>
            <person name="Henrissat B."/>
            <person name="Grigoriev I.V."/>
            <person name="Hibbett D."/>
            <person name="Nagy L.G."/>
            <person name="Martin F.M."/>
        </authorList>
    </citation>
    <scope>NUCLEOTIDE SEQUENCE</scope>
    <source>
        <strain evidence="1">P2</strain>
    </source>
</reference>
<comment type="caution">
    <text evidence="1">The sequence shown here is derived from an EMBL/GenBank/DDBJ whole genome shotgun (WGS) entry which is preliminary data.</text>
</comment>
<proteinExistence type="predicted"/>
<name>A0ACB6ZWE3_THEGA</name>
<keyword evidence="2" id="KW-1185">Reference proteome</keyword>
<sequence length="376" mass="41832">MKVKSNLFIGLSVIASVAAPGAYAWGAAGHEIVATIAQMHLYPNVLPVLCSILHQPSQLDAASPGEPAQSCSLSYVATWADKFRYRMRWSGPLHYVGGKGDHPPQQCLFPGPNGWNGRDGINVLGGIRNTTGLLEEWVKAGGPESDPVAEEALKFLIHFVGDLHMPLHLTDRDRGGNSDKVRWDGRITNLHSTWDSLIVAKAIRTTPHNYTKPIPDHEIEKHLRGAIYDPLIRKIVIDGIGGKWQDEVNPWLECPAQEDLEPFSVWQQTKQVIIGKAWMSSDTDDEAVCPYHWAAPIHQMNCEWIWPKEMDEPPYGGSLLSRLGLFGGRPSHPYLELDTPEYGGKIAREWVVEKLFAMAGIRLAAILNHLFAVEEH</sequence>
<protein>
    <submittedName>
        <fullName evidence="1">Phospholipase C/P1 nuclease</fullName>
    </submittedName>
</protein>
<gene>
    <name evidence="1" type="ORF">BDM02DRAFT_3107737</name>
</gene>
<reference evidence="1" key="1">
    <citation type="submission" date="2019-10" db="EMBL/GenBank/DDBJ databases">
        <authorList>
            <consortium name="DOE Joint Genome Institute"/>
            <person name="Kuo A."/>
            <person name="Miyauchi S."/>
            <person name="Kiss E."/>
            <person name="Drula E."/>
            <person name="Kohler A."/>
            <person name="Sanchez-Garcia M."/>
            <person name="Andreopoulos B."/>
            <person name="Barry K.W."/>
            <person name="Bonito G."/>
            <person name="Buee M."/>
            <person name="Carver A."/>
            <person name="Chen C."/>
            <person name="Cichocki N."/>
            <person name="Clum A."/>
            <person name="Culley D."/>
            <person name="Crous P.W."/>
            <person name="Fauchery L."/>
            <person name="Girlanda M."/>
            <person name="Hayes R."/>
            <person name="Keri Z."/>
            <person name="Labutti K."/>
            <person name="Lipzen A."/>
            <person name="Lombard V."/>
            <person name="Magnuson J."/>
            <person name="Maillard F."/>
            <person name="Morin E."/>
            <person name="Murat C."/>
            <person name="Nolan M."/>
            <person name="Ohm R."/>
            <person name="Pangilinan J."/>
            <person name="Pereira M."/>
            <person name="Perotto S."/>
            <person name="Peter M."/>
            <person name="Riley R."/>
            <person name="Sitrit Y."/>
            <person name="Stielow B."/>
            <person name="Szollosi G."/>
            <person name="Zifcakova L."/>
            <person name="Stursova M."/>
            <person name="Spatafora J.W."/>
            <person name="Tedersoo L."/>
            <person name="Vaario L.-M."/>
            <person name="Yamada A."/>
            <person name="Yan M."/>
            <person name="Wang P."/>
            <person name="Xu J."/>
            <person name="Bruns T."/>
            <person name="Baldrian P."/>
            <person name="Vilgalys R."/>
            <person name="Henrissat B."/>
            <person name="Grigoriev I.V."/>
            <person name="Hibbett D."/>
            <person name="Nagy L.G."/>
            <person name="Martin F.M."/>
        </authorList>
    </citation>
    <scope>NUCLEOTIDE SEQUENCE</scope>
    <source>
        <strain evidence="1">P2</strain>
    </source>
</reference>
<organism evidence="1 2">
    <name type="scientific">Thelephora ganbajun</name>
    <name type="common">Ganba fungus</name>
    <dbReference type="NCBI Taxonomy" id="370292"/>
    <lineage>
        <taxon>Eukaryota</taxon>
        <taxon>Fungi</taxon>
        <taxon>Dikarya</taxon>
        <taxon>Basidiomycota</taxon>
        <taxon>Agaricomycotina</taxon>
        <taxon>Agaricomycetes</taxon>
        <taxon>Thelephorales</taxon>
        <taxon>Thelephoraceae</taxon>
        <taxon>Thelephora</taxon>
    </lineage>
</organism>
<evidence type="ECO:0000313" key="1">
    <source>
        <dbReference type="EMBL" id="KAF9653754.1"/>
    </source>
</evidence>
<dbReference type="Proteomes" id="UP000886501">
    <property type="component" value="Unassembled WGS sequence"/>
</dbReference>